<protein>
    <recommendedName>
        <fullName evidence="17">Hemagglutinin</fullName>
    </recommendedName>
</protein>
<comment type="caution">
    <text evidence="15">The sequence shown here is derived from an EMBL/GenBank/DDBJ whole genome shotgun (WGS) entry which is preliminary data.</text>
</comment>
<name>A0A0R0D3V3_9GAMM</name>
<evidence type="ECO:0000256" key="8">
    <source>
        <dbReference type="ARBA" id="ARBA00022927"/>
    </source>
</evidence>
<dbReference type="GO" id="GO:0009279">
    <property type="term" value="C:cell outer membrane"/>
    <property type="evidence" value="ECO:0007669"/>
    <property type="project" value="UniProtKB-SubCell"/>
</dbReference>
<evidence type="ECO:0000256" key="7">
    <source>
        <dbReference type="ARBA" id="ARBA00022729"/>
    </source>
</evidence>
<feature type="domain" description="Trimeric autotransporter adhesin YadA-like stalk" evidence="13">
    <location>
        <begin position="962"/>
        <end position="1006"/>
    </location>
</feature>
<dbReference type="Gene3D" id="2.60.40.4050">
    <property type="match status" value="1"/>
</dbReference>
<organism evidence="15 16">
    <name type="scientific">Stenotrophomonas ginsengisoli</name>
    <dbReference type="NCBI Taxonomy" id="336566"/>
    <lineage>
        <taxon>Bacteria</taxon>
        <taxon>Pseudomonadati</taxon>
        <taxon>Pseudomonadota</taxon>
        <taxon>Gammaproteobacteria</taxon>
        <taxon>Lysobacterales</taxon>
        <taxon>Lysobacteraceae</taxon>
        <taxon>Stenotrophomonas</taxon>
    </lineage>
</organism>
<feature type="domain" description="Trimeric autotransporter adhesin YadA-like C-terminal membrane anchor" evidence="12">
    <location>
        <begin position="1491"/>
        <end position="1551"/>
    </location>
</feature>
<comment type="similarity">
    <text evidence="3">Belongs to the autotransporter-2 (AT-2) (TC 1.B.40) family.</text>
</comment>
<dbReference type="SUPFAM" id="SSF101967">
    <property type="entry name" value="Adhesin YadA, collagen-binding domain"/>
    <property type="match status" value="2"/>
</dbReference>
<feature type="domain" description="Trimeric autotransporter adhesin YadA-like stalk" evidence="13">
    <location>
        <begin position="1428"/>
        <end position="1460"/>
    </location>
</feature>
<dbReference type="PATRIC" id="fig|336566.3.peg.1161"/>
<dbReference type="Pfam" id="PF13018">
    <property type="entry name" value="ESPR"/>
    <property type="match status" value="1"/>
</dbReference>
<dbReference type="GO" id="GO:0009986">
    <property type="term" value="C:cell surface"/>
    <property type="evidence" value="ECO:0007669"/>
    <property type="project" value="UniProtKB-SubCell"/>
</dbReference>
<proteinExistence type="inferred from homology"/>
<dbReference type="Proteomes" id="UP000050956">
    <property type="component" value="Unassembled WGS sequence"/>
</dbReference>
<feature type="domain" description="Trimeric autotransporter adhesin YadA-like stalk" evidence="13">
    <location>
        <begin position="662"/>
        <end position="693"/>
    </location>
</feature>
<sequence>MNRIYKLVWNPQLRAMVVASELASGQGRASAASSPVAPRLALLSAACGMALMATAFGARAQQAELADLQNLVARYSQPVEDLSALVARASGTAQVSASASMAPASVSVSANVAVSAQASVRATPALPVVRKVRHAGLSVTPAVQVQTVASALANASVGTAGLQPGNTGIASSLSAVSESLAGSGTGQAGAPAGRLLAALRPRDPAIDNRTNPVREGLVTVVGLVEDGTGKLLDKTHLGQVASGLLDGVGSVVAGVGNVAGAVVGGLTGSQALAGTVTGLTDAVDGGLSAVGDNLEDTNLAGVVGAVGGTVHNAGNAVVGGLTNTVGGVTGSTTQVAGLTGVVGGLTGGLSNGLANTVGSLTGNVAPSSVMVTPMALQPGDPRLVPGGSRTSGLVVGTGGLVGTVGTLLGPTLQDLLGGDGYVRNGDTAINSANIVQAYSVTNVLGLPVVNLSPVGTLLDGLGGVTTGSNSHLTVLGGATSDSYIYNINNGDPNGLLGLVLPDSAPAWAQSCLNVLGLASIDCWAVNAAQDYQVLIGDGAYANGSKEVVIGTNARHQLPLADANDVFTGNGVNDPTNPTGVPTADYDARLGHSVVIGDNALGTANAQTLIGAGATSDKANSVALGFKSNASRGGMDNYSAYGLTAAQTSIGEVAVGSAGRERQITHVAAGSGDTDAVNVAQLRSAISTVSVGSNPFSVLYADNGAGAPDYTRIALGDGTAATTISNLADGEVSAGSSEAVNGAQLHGTADSLAAALGGNAAVNADGTVSAPTYTLSSVAADGSTSTGDYNDVGSAFDAMDQSINNINTTVTNGLAGAVRYDTDASGAVDFGQVTFGDGNGPTRLTNVADGAVAAGSSDAVTGSQLHAASASVATNFGGGSAIAADGSVTAPTYTLTSVAANGSTSSADYNDVGSAFDAVDQSITNINTSITTGLAGAVRYDIDASGAVDYSQVTLGDGNGPTRLTNVADGSVAAGSSDALTGAQLYSNASSVAAVIGAGAGVDANGNLTAPSFAITSIDASLGRTTGNYSDVGTAFSAMDASINNVANNLSVAIGGAVLYDRDAAGAVDYTRVTFGDGNAPTLLTNVAAGSVLAGSADAVTGGQLHGNASSVAAHLGGGAAVAADGSVTAPTYAFDTVDGNGNLVAGSYSDVGSAFDAVGQSIRNIFNNGTGATDPLAVRYLADAQGNPSNLLRLTGSGSGAVSITNLAAAQVVAGSTDAVNGDQLAATNAALSTYLGGTTSFDGSSNAWVGPTFALTTVAADGTLSTSTFNDVTAAFNSVSQSLTNISNVPPGTPSTTPSPYLDVNSTGAPAQATGSEAIALGSAASSDGQAAVAIGQGASASAANSVALGAGSVADRANTVSVGAAGDERQITHVADASQATDAVNLRQLQASQQGTVRYDQNTDGSTNYNSITLGQTSSGPALVRNVAAGVSSTDAVNVGQMQAGLDQVKDWSRNYTDDRFNSVSRDMRDIDNRASAGIASAMAMAGLPQPYEAGRSMASFAASSFNGEGSIAVGISGVSEGGRWIYKLSGSANTRGDGGVTVGAGIQW</sequence>
<keyword evidence="7" id="KW-0732">Signal</keyword>
<feature type="region of interest" description="Disordered" evidence="11">
    <location>
        <begin position="1287"/>
        <end position="1310"/>
    </location>
</feature>
<feature type="domain" description="Trimeric autotransporter adhesin YadA-like stalk" evidence="13">
    <location>
        <begin position="723"/>
        <end position="765"/>
    </location>
</feature>
<feature type="domain" description="Trimeric autotransporter adhesin YadA-like stalk" evidence="13">
    <location>
        <begin position="1372"/>
        <end position="1412"/>
    </location>
</feature>
<dbReference type="InterPro" id="IPR024973">
    <property type="entry name" value="ESPR"/>
</dbReference>
<dbReference type="EMBL" id="LDJM01000021">
    <property type="protein sequence ID" value="KRG76797.1"/>
    <property type="molecule type" value="Genomic_DNA"/>
</dbReference>
<evidence type="ECO:0000256" key="9">
    <source>
        <dbReference type="ARBA" id="ARBA00023136"/>
    </source>
</evidence>
<feature type="domain" description="ESPR" evidence="14">
    <location>
        <begin position="1"/>
        <end position="46"/>
    </location>
</feature>
<evidence type="ECO:0000259" key="12">
    <source>
        <dbReference type="Pfam" id="PF03895"/>
    </source>
</evidence>
<reference evidence="15 16" key="1">
    <citation type="submission" date="2015-05" db="EMBL/GenBank/DDBJ databases">
        <title>Genome sequencing and analysis of members of genus Stenotrophomonas.</title>
        <authorList>
            <person name="Patil P.P."/>
            <person name="Midha S."/>
            <person name="Patil P.B."/>
        </authorList>
    </citation>
    <scope>NUCLEOTIDE SEQUENCE [LARGE SCALE GENOMIC DNA]</scope>
    <source>
        <strain evidence="15 16">DSM 24757</strain>
    </source>
</reference>
<comment type="subcellular location">
    <subcellularLocation>
        <location evidence="2">Cell outer membrane</location>
    </subcellularLocation>
    <subcellularLocation>
        <location evidence="1">Cell surface</location>
    </subcellularLocation>
</comment>
<dbReference type="InterPro" id="IPR005594">
    <property type="entry name" value="YadA_C"/>
</dbReference>
<evidence type="ECO:0000256" key="10">
    <source>
        <dbReference type="ARBA" id="ARBA00023237"/>
    </source>
</evidence>
<evidence type="ECO:0000256" key="6">
    <source>
        <dbReference type="ARBA" id="ARBA00022692"/>
    </source>
</evidence>
<evidence type="ECO:0000259" key="14">
    <source>
        <dbReference type="Pfam" id="PF13018"/>
    </source>
</evidence>
<dbReference type="Gene3D" id="1.20.5.170">
    <property type="match status" value="5"/>
</dbReference>
<keyword evidence="4" id="KW-0813">Transport</keyword>
<dbReference type="InterPro" id="IPR008635">
    <property type="entry name" value="Coiled_stalk_dom"/>
</dbReference>
<keyword evidence="6" id="KW-0812">Transmembrane</keyword>
<dbReference type="RefSeq" id="WP_057637918.1">
    <property type="nucleotide sequence ID" value="NZ_LDJM01000021.1"/>
</dbReference>
<dbReference type="Pfam" id="PF03895">
    <property type="entry name" value="YadA_anchor"/>
    <property type="match status" value="1"/>
</dbReference>
<keyword evidence="10" id="KW-0998">Cell outer membrane</keyword>
<dbReference type="Gene3D" id="2.150.10.10">
    <property type="entry name" value="Serralysin-like metalloprotease, C-terminal"/>
    <property type="match status" value="1"/>
</dbReference>
<dbReference type="SUPFAM" id="SSF54523">
    <property type="entry name" value="Pili subunits"/>
    <property type="match status" value="1"/>
</dbReference>
<evidence type="ECO:0008006" key="17">
    <source>
        <dbReference type="Google" id="ProtNLM"/>
    </source>
</evidence>
<feature type="domain" description="Trimeric autotransporter adhesin YadA-like stalk" evidence="13">
    <location>
        <begin position="1083"/>
        <end position="1124"/>
    </location>
</feature>
<keyword evidence="8" id="KW-0653">Protein transport</keyword>
<dbReference type="InterPro" id="IPR011049">
    <property type="entry name" value="Serralysin-like_metalloprot_C"/>
</dbReference>
<feature type="domain" description="Trimeric autotransporter adhesin YadA-like stalk" evidence="13">
    <location>
        <begin position="842"/>
        <end position="882"/>
    </location>
</feature>
<evidence type="ECO:0000256" key="5">
    <source>
        <dbReference type="ARBA" id="ARBA00022452"/>
    </source>
</evidence>
<evidence type="ECO:0000256" key="2">
    <source>
        <dbReference type="ARBA" id="ARBA00004442"/>
    </source>
</evidence>
<dbReference type="OrthoDB" id="1631723at2"/>
<evidence type="ECO:0000313" key="15">
    <source>
        <dbReference type="EMBL" id="KRG76797.1"/>
    </source>
</evidence>
<evidence type="ECO:0000256" key="3">
    <source>
        <dbReference type="ARBA" id="ARBA00005848"/>
    </source>
</evidence>
<keyword evidence="5" id="KW-1134">Transmembrane beta strand</keyword>
<dbReference type="Gene3D" id="6.10.250.2040">
    <property type="match status" value="2"/>
</dbReference>
<dbReference type="InterPro" id="IPR045584">
    <property type="entry name" value="Pilin-like"/>
</dbReference>
<keyword evidence="16" id="KW-1185">Reference proteome</keyword>
<evidence type="ECO:0000313" key="16">
    <source>
        <dbReference type="Proteomes" id="UP000050956"/>
    </source>
</evidence>
<feature type="domain" description="Trimeric autotransporter adhesin YadA-like stalk" evidence="13">
    <location>
        <begin position="1204"/>
        <end position="1247"/>
    </location>
</feature>
<dbReference type="Gene3D" id="3.30.1300.30">
    <property type="entry name" value="GSPII I/J protein-like"/>
    <property type="match status" value="1"/>
</dbReference>
<dbReference type="Gene3D" id="1.20.5.2280">
    <property type="match status" value="1"/>
</dbReference>
<accession>A0A0R0D3V3</accession>
<dbReference type="Pfam" id="PF05662">
    <property type="entry name" value="YadA_stalk"/>
    <property type="match status" value="8"/>
</dbReference>
<evidence type="ECO:0000256" key="1">
    <source>
        <dbReference type="ARBA" id="ARBA00004241"/>
    </source>
</evidence>
<dbReference type="GO" id="GO:0015031">
    <property type="term" value="P:protein transport"/>
    <property type="evidence" value="ECO:0007669"/>
    <property type="project" value="UniProtKB-KW"/>
</dbReference>
<evidence type="ECO:0000256" key="4">
    <source>
        <dbReference type="ARBA" id="ARBA00022448"/>
    </source>
</evidence>
<evidence type="ECO:0000259" key="13">
    <source>
        <dbReference type="Pfam" id="PF05662"/>
    </source>
</evidence>
<gene>
    <name evidence="15" type="ORF">ABB30_08760</name>
</gene>
<dbReference type="STRING" id="336566.ABB30_08760"/>
<keyword evidence="9" id="KW-0472">Membrane</keyword>
<evidence type="ECO:0000256" key="11">
    <source>
        <dbReference type="SAM" id="MobiDB-lite"/>
    </source>
</evidence>